<dbReference type="OrthoDB" id="408373at2759"/>
<dbReference type="InterPro" id="IPR000073">
    <property type="entry name" value="AB_hydrolase_1"/>
</dbReference>
<dbReference type="InParanoid" id="A0A165VDF2"/>
<protein>
    <submittedName>
        <fullName evidence="2">Alpha/beta-hydrolase</fullName>
    </submittedName>
</protein>
<dbReference type="InterPro" id="IPR029058">
    <property type="entry name" value="AB_hydrolase_fold"/>
</dbReference>
<dbReference type="InterPro" id="IPR050228">
    <property type="entry name" value="Carboxylesterase_BioH"/>
</dbReference>
<dbReference type="PANTHER" id="PTHR43194:SF2">
    <property type="entry name" value="PEROXISOMAL MEMBRANE PROTEIN LPX1"/>
    <property type="match status" value="1"/>
</dbReference>
<dbReference type="PANTHER" id="PTHR43194">
    <property type="entry name" value="HYDROLASE ALPHA/BETA FOLD FAMILY"/>
    <property type="match status" value="1"/>
</dbReference>
<dbReference type="EMBL" id="KV425554">
    <property type="protein sequence ID" value="KZT29514.1"/>
    <property type="molecule type" value="Genomic_DNA"/>
</dbReference>
<keyword evidence="3" id="KW-1185">Reference proteome</keyword>
<dbReference type="Proteomes" id="UP000076761">
    <property type="component" value="Unassembled WGS sequence"/>
</dbReference>
<dbReference type="PRINTS" id="PR00111">
    <property type="entry name" value="ABHYDROLASE"/>
</dbReference>
<dbReference type="GO" id="GO:0016787">
    <property type="term" value="F:hydrolase activity"/>
    <property type="evidence" value="ECO:0007669"/>
    <property type="project" value="UniProtKB-KW"/>
</dbReference>
<proteinExistence type="predicted"/>
<dbReference type="PRINTS" id="PR00412">
    <property type="entry name" value="EPOXHYDRLASE"/>
</dbReference>
<evidence type="ECO:0000259" key="1">
    <source>
        <dbReference type="Pfam" id="PF12697"/>
    </source>
</evidence>
<feature type="domain" description="AB hydrolase-1" evidence="1">
    <location>
        <begin position="85"/>
        <end position="322"/>
    </location>
</feature>
<dbReference type="Pfam" id="PF12697">
    <property type="entry name" value="Abhydrolase_6"/>
    <property type="match status" value="1"/>
</dbReference>
<dbReference type="Gene3D" id="3.40.50.1820">
    <property type="entry name" value="alpha/beta hydrolase"/>
    <property type="match status" value="1"/>
</dbReference>
<dbReference type="SUPFAM" id="SSF53474">
    <property type="entry name" value="alpha/beta-Hydrolases"/>
    <property type="match status" value="1"/>
</dbReference>
<evidence type="ECO:0000313" key="2">
    <source>
        <dbReference type="EMBL" id="KZT29514.1"/>
    </source>
</evidence>
<evidence type="ECO:0000313" key="3">
    <source>
        <dbReference type="Proteomes" id="UP000076761"/>
    </source>
</evidence>
<dbReference type="InterPro" id="IPR000639">
    <property type="entry name" value="Epox_hydrolase-like"/>
</dbReference>
<keyword evidence="2" id="KW-0378">Hydrolase</keyword>
<accession>A0A165VDF2</accession>
<name>A0A165VDF2_9AGAM</name>
<sequence length="331" mass="36286">MGNAYHRLSLSLIVLPSVLLTAYFFAQFPTVPQPIQIYPSLASLPLSSRSWSIYPPDFYEGGDYVDLPYGRVRYWLFGSESGKKIVFIHGFSIPSIVWKDVAPQLAARGYRVLLFDLYGRGYSDAPQTTYDTALYTTQIALLMQHVRWEKAYVVGVSMGGGIATAFAAAFPDLVEDKVALICSAGLMDAGDISRTMKFMSSPPVQAVTSSLPFRFYLRHLANSSGPDPIAELVRIQSAYLPGYNSALASSLRSGPLRGITPALNKLAQSNRKVVLIWGTADNVVPYKYSSVMTNTLPNSELVTIEGGSHDVTLSHPKAVTDALLRFFADYS</sequence>
<organism evidence="2 3">
    <name type="scientific">Neolentinus lepideus HHB14362 ss-1</name>
    <dbReference type="NCBI Taxonomy" id="1314782"/>
    <lineage>
        <taxon>Eukaryota</taxon>
        <taxon>Fungi</taxon>
        <taxon>Dikarya</taxon>
        <taxon>Basidiomycota</taxon>
        <taxon>Agaricomycotina</taxon>
        <taxon>Agaricomycetes</taxon>
        <taxon>Gloeophyllales</taxon>
        <taxon>Gloeophyllaceae</taxon>
        <taxon>Neolentinus</taxon>
    </lineage>
</organism>
<reference evidence="2 3" key="1">
    <citation type="journal article" date="2016" name="Mol. Biol. Evol.">
        <title>Comparative Genomics of Early-Diverging Mushroom-Forming Fungi Provides Insights into the Origins of Lignocellulose Decay Capabilities.</title>
        <authorList>
            <person name="Nagy L.G."/>
            <person name="Riley R."/>
            <person name="Tritt A."/>
            <person name="Adam C."/>
            <person name="Daum C."/>
            <person name="Floudas D."/>
            <person name="Sun H."/>
            <person name="Yadav J.S."/>
            <person name="Pangilinan J."/>
            <person name="Larsson K.H."/>
            <person name="Matsuura K."/>
            <person name="Barry K."/>
            <person name="Labutti K."/>
            <person name="Kuo R."/>
            <person name="Ohm R.A."/>
            <person name="Bhattacharya S.S."/>
            <person name="Shirouzu T."/>
            <person name="Yoshinaga Y."/>
            <person name="Martin F.M."/>
            <person name="Grigoriev I.V."/>
            <person name="Hibbett D.S."/>
        </authorList>
    </citation>
    <scope>NUCLEOTIDE SEQUENCE [LARGE SCALE GENOMIC DNA]</scope>
    <source>
        <strain evidence="2 3">HHB14362 ss-1</strain>
    </source>
</reference>
<gene>
    <name evidence="2" type="ORF">NEOLEDRAFT_1175195</name>
</gene>
<dbReference type="STRING" id="1314782.A0A165VDF2"/>
<dbReference type="AlphaFoldDB" id="A0A165VDF2"/>